<evidence type="ECO:0000313" key="2">
    <source>
        <dbReference type="Proteomes" id="UP000027238"/>
    </source>
</evidence>
<evidence type="ECO:0000313" key="1">
    <source>
        <dbReference type="EMBL" id="KDN65532.1"/>
    </source>
</evidence>
<keyword evidence="2" id="KW-1185">Reference proteome</keyword>
<dbReference type="EMBL" id="JMSE01001025">
    <property type="protein sequence ID" value="KDN65532.1"/>
    <property type="molecule type" value="Genomic_DNA"/>
</dbReference>
<accession>A0A066X993</accession>
<protein>
    <submittedName>
        <fullName evidence="1">Uncharacterized protein</fullName>
    </submittedName>
</protein>
<sequence length="196" mass="21558">MHGLPLTDAGTANDLCAGNNHNCKRRICVALWRAKVRLTRLLRPSRILLSPFPRPKTLQKWRENRPSSPPELLLSFWTETAGGCPVSQEKQFSQKQTSPGICQAGKDRDNYWPFYLIGGPPSSDVSGEEMLTSGEVPARLALPVGPLLRISVGPRPVCGSATEPHRLIPIMGNRDNPEQPVVVEAIQMLSSASWSK</sequence>
<gene>
    <name evidence="1" type="ORF">CSUB01_01094</name>
</gene>
<name>A0A066X993_COLSU</name>
<dbReference type="HOGENOM" id="CLU_1390148_0_0_1"/>
<comment type="caution">
    <text evidence="1">The sequence shown here is derived from an EMBL/GenBank/DDBJ whole genome shotgun (WGS) entry which is preliminary data.</text>
</comment>
<organism evidence="1 2">
    <name type="scientific">Colletotrichum sublineola</name>
    <name type="common">Sorghum anthracnose fungus</name>
    <dbReference type="NCBI Taxonomy" id="1173701"/>
    <lineage>
        <taxon>Eukaryota</taxon>
        <taxon>Fungi</taxon>
        <taxon>Dikarya</taxon>
        <taxon>Ascomycota</taxon>
        <taxon>Pezizomycotina</taxon>
        <taxon>Sordariomycetes</taxon>
        <taxon>Hypocreomycetidae</taxon>
        <taxon>Glomerellales</taxon>
        <taxon>Glomerellaceae</taxon>
        <taxon>Colletotrichum</taxon>
        <taxon>Colletotrichum graminicola species complex</taxon>
    </lineage>
</organism>
<reference evidence="2" key="1">
    <citation type="journal article" date="2014" name="Genome Announc.">
        <title>Draft genome sequence of Colletotrichum sublineola, a destructive pathogen of cultivated sorghum.</title>
        <authorList>
            <person name="Baroncelli R."/>
            <person name="Sanz-Martin J.M."/>
            <person name="Rech G.E."/>
            <person name="Sukno S.A."/>
            <person name="Thon M.R."/>
        </authorList>
    </citation>
    <scope>NUCLEOTIDE SEQUENCE [LARGE SCALE GENOMIC DNA]</scope>
    <source>
        <strain evidence="2">TX430BB</strain>
    </source>
</reference>
<proteinExistence type="predicted"/>
<dbReference type="AlphaFoldDB" id="A0A066X993"/>
<dbReference type="Proteomes" id="UP000027238">
    <property type="component" value="Unassembled WGS sequence"/>
</dbReference>